<reference evidence="1" key="1">
    <citation type="submission" date="2022-10" db="EMBL/GenBank/DDBJ databases">
        <authorList>
            <person name="Byrne P K."/>
        </authorList>
    </citation>
    <scope>NUCLEOTIDE SEQUENCE</scope>
    <source>
        <strain evidence="1">ZP964</strain>
    </source>
</reference>
<dbReference type="InterPro" id="IPR018565">
    <property type="entry name" value="Nkp2/Cnl2"/>
</dbReference>
<proteinExistence type="predicted"/>
<dbReference type="PANTHER" id="PTHR28064:SF1">
    <property type="entry name" value="INNER KINETOCHORE SUBUNIT NKP2"/>
    <property type="match status" value="1"/>
</dbReference>
<evidence type="ECO:0000313" key="2">
    <source>
        <dbReference type="Proteomes" id="UP001162085"/>
    </source>
</evidence>
<dbReference type="PANTHER" id="PTHR28064">
    <property type="entry name" value="INNER KINETOCHORE SUBUNIT NKP2"/>
    <property type="match status" value="1"/>
</dbReference>
<keyword evidence="2" id="KW-1185">Reference proteome</keyword>
<evidence type="ECO:0000313" key="1">
    <source>
        <dbReference type="EMBL" id="CAI4048116.1"/>
    </source>
</evidence>
<protein>
    <submittedName>
        <fullName evidence="1">Uncharacterized protein</fullName>
    </submittedName>
</protein>
<accession>A0ABN8WHB1</accession>
<dbReference type="Proteomes" id="UP001162085">
    <property type="component" value="Chromosome 12"/>
</dbReference>
<organism evidence="1 2">
    <name type="scientific">Saccharomyces uvarum</name>
    <name type="common">Yeast</name>
    <name type="synonym">Saccharomyces bayanus var. uvarum</name>
    <dbReference type="NCBI Taxonomy" id="230603"/>
    <lineage>
        <taxon>Eukaryota</taxon>
        <taxon>Fungi</taxon>
        <taxon>Dikarya</taxon>
        <taxon>Ascomycota</taxon>
        <taxon>Saccharomycotina</taxon>
        <taxon>Saccharomycetes</taxon>
        <taxon>Saccharomycetales</taxon>
        <taxon>Saccharomycetaceae</taxon>
        <taxon>Saccharomyces</taxon>
    </lineage>
</organism>
<sequence>MDSEQLLHHYVSDSLLTTLVPFQEFKQLLRPHTSDELLLRRWYGLLQNRDAQVVATLQDRIKQFFVGLRSKLLRVLETDQQAHSINLEMLIDTLYKINDVLLQRLQGLDNAIHENALALAQFEEMARSSIAKDSAIPGLLQIIQSYISLLEAGQ</sequence>
<gene>
    <name evidence="1" type="primary">SUVZ12G3450</name>
    <name evidence="1" type="ORF">SUVZ_12G3450</name>
</gene>
<name>A0ABN8WHB1_SACUV</name>
<dbReference type="EMBL" id="OX365939">
    <property type="protein sequence ID" value="CAI4048116.1"/>
    <property type="molecule type" value="Genomic_DNA"/>
</dbReference>
<dbReference type="Pfam" id="PF09447">
    <property type="entry name" value="Cnl2_NKP2"/>
    <property type="match status" value="1"/>
</dbReference>